<feature type="binding site" evidence="9">
    <location>
        <position position="117"/>
    </location>
    <ligand>
        <name>ATP</name>
        <dbReference type="ChEBI" id="CHEBI:30616"/>
    </ligand>
</feature>
<dbReference type="Gene3D" id="3.90.1260.10">
    <property type="entry name" value="Argininosuccinate synthetase, chain A, domain 2"/>
    <property type="match status" value="1"/>
</dbReference>
<evidence type="ECO:0000256" key="2">
    <source>
        <dbReference type="ARBA" id="ARBA00011881"/>
    </source>
</evidence>
<keyword evidence="8 9" id="KW-0067">ATP-binding</keyword>
<comment type="pathway">
    <text evidence="1 9">Amino-acid biosynthesis; L-arginine biosynthesis; L-arginine from L-ornithine and carbamoyl phosphate: step 2/3.</text>
</comment>
<dbReference type="SUPFAM" id="SSF69864">
    <property type="entry name" value="Argininosuccinate synthetase, C-terminal domain"/>
    <property type="match status" value="1"/>
</dbReference>
<dbReference type="AlphaFoldDB" id="A0A1H3KKJ7"/>
<dbReference type="CDD" id="cd01999">
    <property type="entry name" value="ASS"/>
    <property type="match status" value="1"/>
</dbReference>
<dbReference type="InterPro" id="IPR018223">
    <property type="entry name" value="Arginosuc_synth_CS"/>
</dbReference>
<dbReference type="FunFam" id="3.40.50.620:FF:000019">
    <property type="entry name" value="Argininosuccinate synthase"/>
    <property type="match status" value="1"/>
</dbReference>
<feature type="binding site" evidence="9">
    <location>
        <position position="123"/>
    </location>
    <ligand>
        <name>L-citrulline</name>
        <dbReference type="ChEBI" id="CHEBI:57743"/>
    </ligand>
</feature>
<dbReference type="GO" id="GO:0004055">
    <property type="term" value="F:argininosuccinate synthase activity"/>
    <property type="evidence" value="ECO:0007669"/>
    <property type="project" value="UniProtKB-UniRule"/>
</dbReference>
<dbReference type="HAMAP" id="MF_00005">
    <property type="entry name" value="Arg_succ_synth_type1"/>
    <property type="match status" value="1"/>
</dbReference>
<feature type="binding site" evidence="9">
    <location>
        <position position="176"/>
    </location>
    <ligand>
        <name>L-citrulline</name>
        <dbReference type="ChEBI" id="CHEBI:57743"/>
    </ligand>
</feature>
<feature type="binding site" evidence="9">
    <location>
        <position position="124"/>
    </location>
    <ligand>
        <name>L-aspartate</name>
        <dbReference type="ChEBI" id="CHEBI:29991"/>
    </ligand>
</feature>
<dbReference type="EMBL" id="FNPV01000002">
    <property type="protein sequence ID" value="SDY52691.1"/>
    <property type="molecule type" value="Genomic_DNA"/>
</dbReference>
<dbReference type="Gene3D" id="3.40.50.620">
    <property type="entry name" value="HUPs"/>
    <property type="match status" value="1"/>
</dbReference>
<evidence type="ECO:0000259" key="10">
    <source>
        <dbReference type="Pfam" id="PF00764"/>
    </source>
</evidence>
<comment type="caution">
    <text evidence="9">Lacks conserved residue(s) required for the propagation of feature annotation.</text>
</comment>
<reference evidence="12 13" key="1">
    <citation type="submission" date="2016-10" db="EMBL/GenBank/DDBJ databases">
        <authorList>
            <person name="de Groot N.N."/>
        </authorList>
    </citation>
    <scope>NUCLEOTIDE SEQUENCE [LARGE SCALE GENOMIC DNA]</scope>
    <source>
        <strain evidence="12 13">APO</strain>
    </source>
</reference>
<dbReference type="STRING" id="159292.SAMN05192546_102400"/>
<feature type="domain" description="Arginosuccinate synthase-like N-terminal" evidence="10">
    <location>
        <begin position="5"/>
        <end position="166"/>
    </location>
</feature>
<evidence type="ECO:0000256" key="7">
    <source>
        <dbReference type="ARBA" id="ARBA00022741"/>
    </source>
</evidence>
<feature type="binding site" evidence="9">
    <location>
        <position position="261"/>
    </location>
    <ligand>
        <name>L-citrulline</name>
        <dbReference type="ChEBI" id="CHEBI:57743"/>
    </ligand>
</feature>
<dbReference type="UniPathway" id="UPA00068">
    <property type="reaction ID" value="UER00113"/>
</dbReference>
<evidence type="ECO:0000256" key="6">
    <source>
        <dbReference type="ARBA" id="ARBA00022605"/>
    </source>
</evidence>
<comment type="similarity">
    <text evidence="9">Belongs to the argininosuccinate synthase family. Type 1 subfamily.</text>
</comment>
<proteinExistence type="inferred from homology"/>
<keyword evidence="7 9" id="KW-0547">Nucleotide-binding</keyword>
<feature type="binding site" evidence="9">
    <location>
        <position position="273"/>
    </location>
    <ligand>
        <name>L-citrulline</name>
        <dbReference type="ChEBI" id="CHEBI:57743"/>
    </ligand>
</feature>
<evidence type="ECO:0000256" key="1">
    <source>
        <dbReference type="ARBA" id="ARBA00004967"/>
    </source>
</evidence>
<dbReference type="RefSeq" id="WP_093311444.1">
    <property type="nucleotide sequence ID" value="NZ_FNPV01000002.1"/>
</dbReference>
<dbReference type="GO" id="GO:0005524">
    <property type="term" value="F:ATP binding"/>
    <property type="evidence" value="ECO:0007669"/>
    <property type="project" value="UniProtKB-UniRule"/>
</dbReference>
<dbReference type="EC" id="6.3.4.5" evidence="3 9"/>
<feature type="domain" description="Arginosuccinate synthase C-terminal" evidence="11">
    <location>
        <begin position="175"/>
        <end position="390"/>
    </location>
</feature>
<evidence type="ECO:0000256" key="8">
    <source>
        <dbReference type="ARBA" id="ARBA00022840"/>
    </source>
</evidence>
<organism evidence="12 13">
    <name type="scientific">Tindallia californiensis</name>
    <dbReference type="NCBI Taxonomy" id="159292"/>
    <lineage>
        <taxon>Bacteria</taxon>
        <taxon>Bacillati</taxon>
        <taxon>Bacillota</taxon>
        <taxon>Clostridia</taxon>
        <taxon>Peptostreptococcales</taxon>
        <taxon>Tindalliaceae</taxon>
        <taxon>Tindallia</taxon>
    </lineage>
</organism>
<dbReference type="Proteomes" id="UP000199230">
    <property type="component" value="Unassembled WGS sequence"/>
</dbReference>
<protein>
    <recommendedName>
        <fullName evidence="3 9">Argininosuccinate synthase</fullName>
        <ecNumber evidence="3 9">6.3.4.5</ecNumber>
    </recommendedName>
    <alternativeName>
        <fullName evidence="9">Citrulline--aspartate ligase</fullName>
    </alternativeName>
</protein>
<dbReference type="NCBIfam" id="NF001770">
    <property type="entry name" value="PRK00509.1"/>
    <property type="match status" value="1"/>
</dbReference>
<dbReference type="FunFam" id="3.90.1260.10:FF:000007">
    <property type="entry name" value="Argininosuccinate synthase"/>
    <property type="match status" value="1"/>
</dbReference>
<keyword evidence="9" id="KW-0963">Cytoplasm</keyword>
<dbReference type="InterPro" id="IPR024074">
    <property type="entry name" value="AS_cat/multimer_dom_body"/>
</dbReference>
<feature type="binding site" evidence="9">
    <location>
        <position position="185"/>
    </location>
    <ligand>
        <name>L-citrulline</name>
        <dbReference type="ChEBI" id="CHEBI:57743"/>
    </ligand>
</feature>
<keyword evidence="5 9" id="KW-0436">Ligase</keyword>
<dbReference type="Pfam" id="PF20979">
    <property type="entry name" value="Arginosuc_syn_C"/>
    <property type="match status" value="1"/>
</dbReference>
<keyword evidence="4 9" id="KW-0055">Arginine biosynthesis</keyword>
<evidence type="ECO:0000256" key="3">
    <source>
        <dbReference type="ARBA" id="ARBA00012286"/>
    </source>
</evidence>
<evidence type="ECO:0000259" key="11">
    <source>
        <dbReference type="Pfam" id="PF20979"/>
    </source>
</evidence>
<comment type="catalytic activity">
    <reaction evidence="9">
        <text>L-citrulline + L-aspartate + ATP = 2-(N(omega)-L-arginino)succinate + AMP + diphosphate + H(+)</text>
        <dbReference type="Rhea" id="RHEA:10932"/>
        <dbReference type="ChEBI" id="CHEBI:15378"/>
        <dbReference type="ChEBI" id="CHEBI:29991"/>
        <dbReference type="ChEBI" id="CHEBI:30616"/>
        <dbReference type="ChEBI" id="CHEBI:33019"/>
        <dbReference type="ChEBI" id="CHEBI:57472"/>
        <dbReference type="ChEBI" id="CHEBI:57743"/>
        <dbReference type="ChEBI" id="CHEBI:456215"/>
        <dbReference type="EC" id="6.3.4.5"/>
    </reaction>
</comment>
<dbReference type="InterPro" id="IPR001518">
    <property type="entry name" value="Arginosuc_synth"/>
</dbReference>
<comment type="subunit">
    <text evidence="2 9">Homotetramer.</text>
</comment>
<evidence type="ECO:0000256" key="9">
    <source>
        <dbReference type="HAMAP-Rule" id="MF_00005"/>
    </source>
</evidence>
<dbReference type="OrthoDB" id="9801641at2"/>
<evidence type="ECO:0000313" key="12">
    <source>
        <dbReference type="EMBL" id="SDY52691.1"/>
    </source>
</evidence>
<sequence>MSKEKAVLAYSGGLDTSVILKWLQTHYDYDVIAVCVDVGQDEDLSSVDKKALETGAIKSYVIDVAEEFLTDYVYPTLKAGAMYEGEYLLGTSFARPLMGKLLVEIAEKEGAVAIAHGCTGKGNDQVRFETAVKALNPHLKIIAPWREWEMKSREDCIDFAEKHGIPIPVTKKDIYSRDQNIWHLSHEGGNLEDPWNEHESEIYKMTIRPEDAPDKATYVVIDFEEGIPVAVDGEKLAPVSLLKKLNQLAGDNGIGVIDIVENRLVGMKSRGIYETPGGTLMYEAHKILEKLTLDRMTQSFKRTLAERYSQLVYDGLWFTPLKEAMDAFVDVTQKPVTGKVRLKLYKGSCTNAGSSSPFSMYSEEFATFGEDEVYNQKDAEGFINLFALPLTIRAIMKEKRNKK</sequence>
<dbReference type="PROSITE" id="PS00564">
    <property type="entry name" value="ARGININOSUCCIN_SYN_1"/>
    <property type="match status" value="1"/>
</dbReference>
<keyword evidence="6 9" id="KW-0028">Amino-acid biosynthesis</keyword>
<gene>
    <name evidence="9" type="primary">argG</name>
    <name evidence="12" type="ORF">SAMN05192546_102400</name>
</gene>
<dbReference type="GO" id="GO:0005737">
    <property type="term" value="C:cytoplasm"/>
    <property type="evidence" value="ECO:0007669"/>
    <property type="project" value="UniProtKB-SubCell"/>
</dbReference>
<dbReference type="InterPro" id="IPR023434">
    <property type="entry name" value="Arginosuc_synth_type_1_subfam"/>
</dbReference>
<name>A0A1H3KKJ7_9FIRM</name>
<dbReference type="NCBIfam" id="TIGR00032">
    <property type="entry name" value="argG"/>
    <property type="match status" value="1"/>
</dbReference>
<evidence type="ECO:0000256" key="5">
    <source>
        <dbReference type="ARBA" id="ARBA00022598"/>
    </source>
</evidence>
<dbReference type="GO" id="GO:0000053">
    <property type="term" value="P:argininosuccinate metabolic process"/>
    <property type="evidence" value="ECO:0007669"/>
    <property type="project" value="TreeGrafter"/>
</dbReference>
<evidence type="ECO:0000313" key="13">
    <source>
        <dbReference type="Proteomes" id="UP000199230"/>
    </source>
</evidence>
<dbReference type="GO" id="GO:0000050">
    <property type="term" value="P:urea cycle"/>
    <property type="evidence" value="ECO:0007669"/>
    <property type="project" value="TreeGrafter"/>
</dbReference>
<dbReference type="PANTHER" id="PTHR11587:SF2">
    <property type="entry name" value="ARGININOSUCCINATE SYNTHASE"/>
    <property type="match status" value="1"/>
</dbReference>
<dbReference type="PROSITE" id="PS00565">
    <property type="entry name" value="ARGININOSUCCIN_SYN_2"/>
    <property type="match status" value="1"/>
</dbReference>
<dbReference type="InterPro" id="IPR048267">
    <property type="entry name" value="Arginosuc_syn_N"/>
</dbReference>
<comment type="subcellular location">
    <subcellularLocation>
        <location evidence="9">Cytoplasm</location>
    </subcellularLocation>
</comment>
<feature type="binding site" evidence="9">
    <location>
        <begin position="9"/>
        <end position="17"/>
    </location>
    <ligand>
        <name>ATP</name>
        <dbReference type="ChEBI" id="CHEBI:30616"/>
    </ligand>
</feature>
<feature type="binding site" evidence="9">
    <location>
        <position position="123"/>
    </location>
    <ligand>
        <name>L-aspartate</name>
        <dbReference type="ChEBI" id="CHEBI:29991"/>
    </ligand>
</feature>
<keyword evidence="13" id="KW-1185">Reference proteome</keyword>
<dbReference type="SUPFAM" id="SSF52402">
    <property type="entry name" value="Adenine nucleotide alpha hydrolases-like"/>
    <property type="match status" value="1"/>
</dbReference>
<dbReference type="PANTHER" id="PTHR11587">
    <property type="entry name" value="ARGININOSUCCINATE SYNTHASE"/>
    <property type="match status" value="1"/>
</dbReference>
<feature type="binding site" evidence="9">
    <location>
        <position position="87"/>
    </location>
    <ligand>
        <name>L-citrulline</name>
        <dbReference type="ChEBI" id="CHEBI:57743"/>
    </ligand>
</feature>
<dbReference type="Pfam" id="PF00764">
    <property type="entry name" value="Arginosuc_synth"/>
    <property type="match status" value="1"/>
</dbReference>
<accession>A0A1H3KKJ7</accession>
<dbReference type="InterPro" id="IPR048268">
    <property type="entry name" value="Arginosuc_syn_C"/>
</dbReference>
<feature type="binding site" evidence="9">
    <location>
        <position position="119"/>
    </location>
    <ligand>
        <name>L-aspartate</name>
        <dbReference type="ChEBI" id="CHEBI:29991"/>
    </ligand>
</feature>
<feature type="binding site" evidence="9">
    <location>
        <position position="92"/>
    </location>
    <ligand>
        <name>L-citrulline</name>
        <dbReference type="ChEBI" id="CHEBI:57743"/>
    </ligand>
</feature>
<dbReference type="InterPro" id="IPR014729">
    <property type="entry name" value="Rossmann-like_a/b/a_fold"/>
</dbReference>
<feature type="binding site" evidence="9">
    <location>
        <position position="127"/>
    </location>
    <ligand>
        <name>L-citrulline</name>
        <dbReference type="ChEBI" id="CHEBI:57743"/>
    </ligand>
</feature>
<dbReference type="GO" id="GO:0006526">
    <property type="term" value="P:L-arginine biosynthetic process"/>
    <property type="evidence" value="ECO:0007669"/>
    <property type="project" value="UniProtKB-UniRule"/>
</dbReference>
<evidence type="ECO:0000256" key="4">
    <source>
        <dbReference type="ARBA" id="ARBA00022571"/>
    </source>
</evidence>